<dbReference type="PANTHER" id="PTHR42743:SF10">
    <property type="entry name" value="D-ALANINE AMINOTRANSFERASE"/>
    <property type="match status" value="1"/>
</dbReference>
<protein>
    <recommendedName>
        <fullName evidence="5">Aminotransferase class IV</fullName>
    </recommendedName>
</protein>
<dbReference type="GO" id="GO:0046394">
    <property type="term" value="P:carboxylic acid biosynthetic process"/>
    <property type="evidence" value="ECO:0007669"/>
    <property type="project" value="UniProtKB-ARBA"/>
</dbReference>
<reference evidence="4" key="1">
    <citation type="submission" date="2018-05" db="EMBL/GenBank/DDBJ databases">
        <authorList>
            <person name="Lanie J.A."/>
            <person name="Ng W.-L."/>
            <person name="Kazmierczak K.M."/>
            <person name="Andrzejewski T.M."/>
            <person name="Davidsen T.M."/>
            <person name="Wayne K.J."/>
            <person name="Tettelin H."/>
            <person name="Glass J.I."/>
            <person name="Rusch D."/>
            <person name="Podicherti R."/>
            <person name="Tsui H.-C.T."/>
            <person name="Winkler M.E."/>
        </authorList>
    </citation>
    <scope>NUCLEOTIDE SEQUENCE</scope>
</reference>
<dbReference type="InterPro" id="IPR001544">
    <property type="entry name" value="Aminotrans_IV"/>
</dbReference>
<dbReference type="GO" id="GO:0003824">
    <property type="term" value="F:catalytic activity"/>
    <property type="evidence" value="ECO:0007669"/>
    <property type="project" value="InterPro"/>
</dbReference>
<name>A0A382BVY6_9ZZZZ</name>
<sequence length="148" mass="16834">GLDVKIVEDPRWHRCDIKAVTLLSNIMALEQANLDEKEDVIFQRNGKITEGTSSNVFAVFGESIMTPPTSKHILSGVTRKYIIDLLKSRNYSVSEEEIDVQRLYGADEVWLTSSTKEIQPIKKIDDKELVSPEPENSLWFKVLSSFFS</sequence>
<dbReference type="InterPro" id="IPR050571">
    <property type="entry name" value="Class-IV_PLP-Dep_Aminotrnsfr"/>
</dbReference>
<comment type="similarity">
    <text evidence="2">Belongs to the class-IV pyridoxal-phosphate-dependent aminotransferase family.</text>
</comment>
<dbReference type="InterPro" id="IPR018300">
    <property type="entry name" value="Aminotrans_IV_CS"/>
</dbReference>
<dbReference type="FunFam" id="3.20.10.10:FF:000002">
    <property type="entry name" value="D-alanine aminotransferase"/>
    <property type="match status" value="1"/>
</dbReference>
<organism evidence="4">
    <name type="scientific">marine metagenome</name>
    <dbReference type="NCBI Taxonomy" id="408172"/>
    <lineage>
        <taxon>unclassified sequences</taxon>
        <taxon>metagenomes</taxon>
        <taxon>ecological metagenomes</taxon>
    </lineage>
</organism>
<evidence type="ECO:0000313" key="4">
    <source>
        <dbReference type="EMBL" id="SVB17794.1"/>
    </source>
</evidence>
<keyword evidence="3" id="KW-0663">Pyridoxal phosphate</keyword>
<gene>
    <name evidence="4" type="ORF">METZ01_LOCUS170648</name>
</gene>
<dbReference type="InterPro" id="IPR043132">
    <property type="entry name" value="BCAT-like_C"/>
</dbReference>
<dbReference type="GO" id="GO:0005829">
    <property type="term" value="C:cytosol"/>
    <property type="evidence" value="ECO:0007669"/>
    <property type="project" value="TreeGrafter"/>
</dbReference>
<evidence type="ECO:0000256" key="1">
    <source>
        <dbReference type="ARBA" id="ARBA00001933"/>
    </source>
</evidence>
<accession>A0A382BVY6</accession>
<dbReference type="EMBL" id="UINC01031557">
    <property type="protein sequence ID" value="SVB17794.1"/>
    <property type="molecule type" value="Genomic_DNA"/>
</dbReference>
<proteinExistence type="inferred from homology"/>
<feature type="non-terminal residue" evidence="4">
    <location>
        <position position="1"/>
    </location>
</feature>
<dbReference type="PROSITE" id="PS00770">
    <property type="entry name" value="AA_TRANSFER_CLASS_4"/>
    <property type="match status" value="1"/>
</dbReference>
<dbReference type="Pfam" id="PF01063">
    <property type="entry name" value="Aminotran_4"/>
    <property type="match status" value="1"/>
</dbReference>
<dbReference type="Gene3D" id="3.20.10.10">
    <property type="entry name" value="D-amino Acid Aminotransferase, subunit A, domain 2"/>
    <property type="match status" value="1"/>
</dbReference>
<evidence type="ECO:0000256" key="2">
    <source>
        <dbReference type="ARBA" id="ARBA00009320"/>
    </source>
</evidence>
<dbReference type="AlphaFoldDB" id="A0A382BVY6"/>
<dbReference type="GO" id="GO:0008652">
    <property type="term" value="P:amino acid biosynthetic process"/>
    <property type="evidence" value="ECO:0007669"/>
    <property type="project" value="UniProtKB-ARBA"/>
</dbReference>
<dbReference type="PANTHER" id="PTHR42743">
    <property type="entry name" value="AMINO-ACID AMINOTRANSFERASE"/>
    <property type="match status" value="1"/>
</dbReference>
<dbReference type="SUPFAM" id="SSF56752">
    <property type="entry name" value="D-aminoacid aminotransferase-like PLP-dependent enzymes"/>
    <property type="match status" value="1"/>
</dbReference>
<comment type="cofactor">
    <cofactor evidence="1">
        <name>pyridoxal 5'-phosphate</name>
        <dbReference type="ChEBI" id="CHEBI:597326"/>
    </cofactor>
</comment>
<dbReference type="InterPro" id="IPR036038">
    <property type="entry name" value="Aminotransferase-like"/>
</dbReference>
<evidence type="ECO:0000256" key="3">
    <source>
        <dbReference type="ARBA" id="ARBA00022898"/>
    </source>
</evidence>
<evidence type="ECO:0008006" key="5">
    <source>
        <dbReference type="Google" id="ProtNLM"/>
    </source>
</evidence>